<evidence type="ECO:0000313" key="2">
    <source>
        <dbReference type="Ensembl" id="ENSLLEP00000029734.1"/>
    </source>
</evidence>
<dbReference type="AlphaFoldDB" id="A0A8C5PZL7"/>
<protein>
    <recommendedName>
        <fullName evidence="1">WAP domain-containing protein</fullName>
    </recommendedName>
</protein>
<evidence type="ECO:0000313" key="3">
    <source>
        <dbReference type="Proteomes" id="UP000694569"/>
    </source>
</evidence>
<name>A0A8C5PZL7_9ANUR</name>
<dbReference type="Ensembl" id="ENSLLET00000030880.1">
    <property type="protein sequence ID" value="ENSLLEP00000029734.1"/>
    <property type="gene ID" value="ENSLLEG00000018484.1"/>
</dbReference>
<dbReference type="InterPro" id="IPR036645">
    <property type="entry name" value="Elafin-like_sf"/>
</dbReference>
<reference evidence="2" key="1">
    <citation type="submission" date="2025-08" db="UniProtKB">
        <authorList>
            <consortium name="Ensembl"/>
        </authorList>
    </citation>
    <scope>IDENTIFICATION</scope>
</reference>
<evidence type="ECO:0000259" key="1">
    <source>
        <dbReference type="PROSITE" id="PS51390"/>
    </source>
</evidence>
<dbReference type="CDD" id="cd00199">
    <property type="entry name" value="WAP"/>
    <property type="match status" value="1"/>
</dbReference>
<dbReference type="Pfam" id="PF00095">
    <property type="entry name" value="WAP"/>
    <property type="match status" value="1"/>
</dbReference>
<proteinExistence type="predicted"/>
<feature type="domain" description="WAP" evidence="1">
    <location>
        <begin position="42"/>
        <end position="88"/>
    </location>
</feature>
<dbReference type="GO" id="GO:0030414">
    <property type="term" value="F:peptidase inhibitor activity"/>
    <property type="evidence" value="ECO:0007669"/>
    <property type="project" value="InterPro"/>
</dbReference>
<dbReference type="Proteomes" id="UP000694569">
    <property type="component" value="Unplaced"/>
</dbReference>
<dbReference type="SMART" id="SM00217">
    <property type="entry name" value="WAP"/>
    <property type="match status" value="1"/>
</dbReference>
<dbReference type="GO" id="GO:0005576">
    <property type="term" value="C:extracellular region"/>
    <property type="evidence" value="ECO:0007669"/>
    <property type="project" value="InterPro"/>
</dbReference>
<dbReference type="PROSITE" id="PS51390">
    <property type="entry name" value="WAP"/>
    <property type="match status" value="1"/>
</dbReference>
<dbReference type="GeneTree" id="ENSGT01140000282936"/>
<accession>A0A8C5PZL7</accession>
<dbReference type="InterPro" id="IPR008197">
    <property type="entry name" value="WAP_dom"/>
</dbReference>
<dbReference type="Gene3D" id="4.10.75.10">
    <property type="entry name" value="Elafin-like"/>
    <property type="match status" value="1"/>
</dbReference>
<reference evidence="2" key="2">
    <citation type="submission" date="2025-09" db="UniProtKB">
        <authorList>
            <consortium name="Ensembl"/>
        </authorList>
    </citation>
    <scope>IDENTIFICATION</scope>
</reference>
<dbReference type="SUPFAM" id="SSF57256">
    <property type="entry name" value="Elafin-like"/>
    <property type="match status" value="1"/>
</dbReference>
<keyword evidence="3" id="KW-1185">Reference proteome</keyword>
<sequence>MVSSESLIYLILASPLLCPPVRVHKAVILNRWVTPELVPLYVLLKPGQCPAQPKKYLIKPPRRCKTDADCTGDQKCCDYCGMTCRAYILFIKDFTRKDTLRFSLVFKYVLGSRTLNCYRNTK</sequence>
<organism evidence="2 3">
    <name type="scientific">Leptobrachium leishanense</name>
    <name type="common">Leishan spiny toad</name>
    <dbReference type="NCBI Taxonomy" id="445787"/>
    <lineage>
        <taxon>Eukaryota</taxon>
        <taxon>Metazoa</taxon>
        <taxon>Chordata</taxon>
        <taxon>Craniata</taxon>
        <taxon>Vertebrata</taxon>
        <taxon>Euteleostomi</taxon>
        <taxon>Amphibia</taxon>
        <taxon>Batrachia</taxon>
        <taxon>Anura</taxon>
        <taxon>Pelobatoidea</taxon>
        <taxon>Megophryidae</taxon>
        <taxon>Leptobrachium</taxon>
    </lineage>
</organism>